<protein>
    <submittedName>
        <fullName evidence="2">Uncharacterized protein</fullName>
    </submittedName>
</protein>
<dbReference type="AlphaFoldDB" id="A0A0E9XV43"/>
<organism evidence="2">
    <name type="scientific">Anguilla anguilla</name>
    <name type="common">European freshwater eel</name>
    <name type="synonym">Muraena anguilla</name>
    <dbReference type="NCBI Taxonomy" id="7936"/>
    <lineage>
        <taxon>Eukaryota</taxon>
        <taxon>Metazoa</taxon>
        <taxon>Chordata</taxon>
        <taxon>Craniata</taxon>
        <taxon>Vertebrata</taxon>
        <taxon>Euteleostomi</taxon>
        <taxon>Actinopterygii</taxon>
        <taxon>Neopterygii</taxon>
        <taxon>Teleostei</taxon>
        <taxon>Anguilliformes</taxon>
        <taxon>Anguillidae</taxon>
        <taxon>Anguilla</taxon>
    </lineage>
</organism>
<sequence length="47" mass="5120">MCFIHIYIHIKPALICCTLSLTGVICTQVSASSTSTSYRTKAQHFGS</sequence>
<feature type="signal peptide" evidence="1">
    <location>
        <begin position="1"/>
        <end position="31"/>
    </location>
</feature>
<reference evidence="2" key="2">
    <citation type="journal article" date="2015" name="Fish Shellfish Immunol.">
        <title>Early steps in the European eel (Anguilla anguilla)-Vibrio vulnificus interaction in the gills: Role of the RtxA13 toxin.</title>
        <authorList>
            <person name="Callol A."/>
            <person name="Pajuelo D."/>
            <person name="Ebbesson L."/>
            <person name="Teles M."/>
            <person name="MacKenzie S."/>
            <person name="Amaro C."/>
        </authorList>
    </citation>
    <scope>NUCLEOTIDE SEQUENCE</scope>
</reference>
<accession>A0A0E9XV43</accession>
<dbReference type="EMBL" id="GBXM01001970">
    <property type="protein sequence ID" value="JAI06608.1"/>
    <property type="molecule type" value="Transcribed_RNA"/>
</dbReference>
<evidence type="ECO:0000313" key="2">
    <source>
        <dbReference type="EMBL" id="JAI06608.1"/>
    </source>
</evidence>
<reference evidence="2" key="1">
    <citation type="submission" date="2014-11" db="EMBL/GenBank/DDBJ databases">
        <authorList>
            <person name="Amaro Gonzalez C."/>
        </authorList>
    </citation>
    <scope>NUCLEOTIDE SEQUENCE</scope>
</reference>
<feature type="chain" id="PRO_5002435622" evidence="1">
    <location>
        <begin position="32"/>
        <end position="47"/>
    </location>
</feature>
<name>A0A0E9XV43_ANGAN</name>
<evidence type="ECO:0000256" key="1">
    <source>
        <dbReference type="SAM" id="SignalP"/>
    </source>
</evidence>
<proteinExistence type="predicted"/>
<keyword evidence="1" id="KW-0732">Signal</keyword>